<dbReference type="RefSeq" id="WP_240831922.1">
    <property type="nucleotide sequence ID" value="NZ_JAKWBL010000004.1"/>
</dbReference>
<organism evidence="1 2">
    <name type="scientific">Niabella ginsengisoli</name>
    <dbReference type="NCBI Taxonomy" id="522298"/>
    <lineage>
        <taxon>Bacteria</taxon>
        <taxon>Pseudomonadati</taxon>
        <taxon>Bacteroidota</taxon>
        <taxon>Chitinophagia</taxon>
        <taxon>Chitinophagales</taxon>
        <taxon>Chitinophagaceae</taxon>
        <taxon>Niabella</taxon>
    </lineage>
</organism>
<protein>
    <submittedName>
        <fullName evidence="1">Uncharacterized protein</fullName>
    </submittedName>
</protein>
<reference evidence="1 2" key="1">
    <citation type="submission" date="2022-02" db="EMBL/GenBank/DDBJ databases">
        <authorList>
            <person name="Min J."/>
        </authorList>
    </citation>
    <scope>NUCLEOTIDE SEQUENCE [LARGE SCALE GENOMIC DNA]</scope>
    <source>
        <strain evidence="1 2">GR10-1</strain>
    </source>
</reference>
<proteinExistence type="predicted"/>
<dbReference type="Proteomes" id="UP001202248">
    <property type="component" value="Unassembled WGS sequence"/>
</dbReference>
<sequence>MATEEDDETVETVLKPSTRLGFVFNFNKKSFPHFSIDTIIGEANEEHNAFTGKVEMLDITKYIDTSNYDPSDVSLLNNVRKLQDSSLKSTSYGIRRLLKCLKSLPFQPNLIRTRKS</sequence>
<comment type="caution">
    <text evidence="1">The sequence shown here is derived from an EMBL/GenBank/DDBJ whole genome shotgun (WGS) entry which is preliminary data.</text>
</comment>
<name>A0ABS9SNI6_9BACT</name>
<gene>
    <name evidence="1" type="ORF">MKP09_19245</name>
</gene>
<keyword evidence="2" id="KW-1185">Reference proteome</keyword>
<accession>A0ABS9SNI6</accession>
<evidence type="ECO:0000313" key="2">
    <source>
        <dbReference type="Proteomes" id="UP001202248"/>
    </source>
</evidence>
<evidence type="ECO:0000313" key="1">
    <source>
        <dbReference type="EMBL" id="MCH5599898.1"/>
    </source>
</evidence>
<dbReference type="EMBL" id="JAKWBL010000004">
    <property type="protein sequence ID" value="MCH5599898.1"/>
    <property type="molecule type" value="Genomic_DNA"/>
</dbReference>